<feature type="region of interest" description="Disordered" evidence="1">
    <location>
        <begin position="80"/>
        <end position="152"/>
    </location>
</feature>
<feature type="compositionally biased region" description="Acidic residues" evidence="1">
    <location>
        <begin position="27"/>
        <end position="44"/>
    </location>
</feature>
<dbReference type="InterPro" id="IPR006994">
    <property type="entry name" value="TCF25/Rqc1"/>
</dbReference>
<evidence type="ECO:0008006" key="4">
    <source>
        <dbReference type="Google" id="ProtNLM"/>
    </source>
</evidence>
<feature type="region of interest" description="Disordered" evidence="1">
    <location>
        <begin position="666"/>
        <end position="686"/>
    </location>
</feature>
<dbReference type="GO" id="GO:1990112">
    <property type="term" value="C:RQC complex"/>
    <property type="evidence" value="ECO:0007669"/>
    <property type="project" value="TreeGrafter"/>
</dbReference>
<gene>
    <name evidence="2" type="ORF">SKAU_G00307180</name>
</gene>
<organism evidence="2 3">
    <name type="scientific">Synaphobranchus kaupii</name>
    <name type="common">Kaup's arrowtooth eel</name>
    <dbReference type="NCBI Taxonomy" id="118154"/>
    <lineage>
        <taxon>Eukaryota</taxon>
        <taxon>Metazoa</taxon>
        <taxon>Chordata</taxon>
        <taxon>Craniata</taxon>
        <taxon>Vertebrata</taxon>
        <taxon>Euteleostomi</taxon>
        <taxon>Actinopterygii</taxon>
        <taxon>Neopterygii</taxon>
        <taxon>Teleostei</taxon>
        <taxon>Anguilliformes</taxon>
        <taxon>Synaphobranchidae</taxon>
        <taxon>Synaphobranchus</taxon>
    </lineage>
</organism>
<feature type="compositionally biased region" description="Basic residues" evidence="1">
    <location>
        <begin position="1"/>
        <end position="13"/>
    </location>
</feature>
<feature type="compositionally biased region" description="Basic residues" evidence="1">
    <location>
        <begin position="129"/>
        <end position="140"/>
    </location>
</feature>
<feature type="compositionally biased region" description="Basic residues" evidence="1">
    <location>
        <begin position="51"/>
        <end position="61"/>
    </location>
</feature>
<name>A0A9Q1IIT2_SYNKA</name>
<dbReference type="OrthoDB" id="205993at2759"/>
<protein>
    <recommendedName>
        <fullName evidence="4">Transcription factor 25</fullName>
    </recommendedName>
</protein>
<evidence type="ECO:0000313" key="3">
    <source>
        <dbReference type="Proteomes" id="UP001152622"/>
    </source>
</evidence>
<evidence type="ECO:0000256" key="1">
    <source>
        <dbReference type="SAM" id="MobiDB-lite"/>
    </source>
</evidence>
<dbReference type="Proteomes" id="UP001152622">
    <property type="component" value="Chromosome 13"/>
</dbReference>
<dbReference type="PANTHER" id="PTHR22684:SF0">
    <property type="entry name" value="RIBOSOME QUALITY CONTROL COMPLEX SUBUNIT TCF25"/>
    <property type="match status" value="1"/>
</dbReference>
<dbReference type="Gene3D" id="1.25.40.10">
    <property type="entry name" value="Tetratricopeptide repeat domain"/>
    <property type="match status" value="1"/>
</dbReference>
<proteinExistence type="predicted"/>
<accession>A0A9Q1IIT2</accession>
<dbReference type="EMBL" id="JAINUF010000013">
    <property type="protein sequence ID" value="KAJ8343389.1"/>
    <property type="molecule type" value="Genomic_DNA"/>
</dbReference>
<comment type="caution">
    <text evidence="2">The sequence shown here is derived from an EMBL/GenBank/DDBJ whole genome shotgun (WGS) entry which is preliminary data.</text>
</comment>
<dbReference type="PANTHER" id="PTHR22684">
    <property type="entry name" value="NULP1-RELATED"/>
    <property type="match status" value="1"/>
</dbReference>
<dbReference type="InterPro" id="IPR011990">
    <property type="entry name" value="TPR-like_helical_dom_sf"/>
</dbReference>
<reference evidence="2" key="1">
    <citation type="journal article" date="2023" name="Science">
        <title>Genome structures resolve the early diversification of teleost fishes.</title>
        <authorList>
            <person name="Parey E."/>
            <person name="Louis A."/>
            <person name="Montfort J."/>
            <person name="Bouchez O."/>
            <person name="Roques C."/>
            <person name="Iampietro C."/>
            <person name="Lluch J."/>
            <person name="Castinel A."/>
            <person name="Donnadieu C."/>
            <person name="Desvignes T."/>
            <person name="Floi Bucao C."/>
            <person name="Jouanno E."/>
            <person name="Wen M."/>
            <person name="Mejri S."/>
            <person name="Dirks R."/>
            <person name="Jansen H."/>
            <person name="Henkel C."/>
            <person name="Chen W.J."/>
            <person name="Zahm M."/>
            <person name="Cabau C."/>
            <person name="Klopp C."/>
            <person name="Thompson A.W."/>
            <person name="Robinson-Rechavi M."/>
            <person name="Braasch I."/>
            <person name="Lecointre G."/>
            <person name="Bobe J."/>
            <person name="Postlethwait J.H."/>
            <person name="Berthelot C."/>
            <person name="Roest Crollius H."/>
            <person name="Guiguen Y."/>
        </authorList>
    </citation>
    <scope>NUCLEOTIDE SEQUENCE</scope>
    <source>
        <strain evidence="2">WJC10195</strain>
    </source>
</reference>
<feature type="compositionally biased region" description="Basic and acidic residues" evidence="1">
    <location>
        <begin position="96"/>
        <end position="120"/>
    </location>
</feature>
<sequence length="686" mass="78457">MSSRALRRLKGRQRGQEALDLGYLQTDEGEQAPDLEEEKQDDGLLEPAKKNSSRKAKKNKSQKNLSNIYELICDAENDAEKQLADEEATASVGHQSSEESKEKSDNKDTEKGEKVPETEKGSCNVGNKANKKKRKKKKKASTGETQQEEAAEDDIDALLETIEKTNGLSYQKESCGSAGSRYVLYVEHRNLNPETELKRYFGARAVLGDQRPRQRQRQFHRSTWMTVPKDTWPRFSRPGISMSLLESREGLQHFTFEHNRDYQQVQFKFLDAVESLDPNNIVALLQLNPYHIDSLLQLSDVCRIQEDQEMARDLVERALYSFECGFHPVFSLTSGTSRLDYLRPENRAFYLALYKHMLFLEKRGCPRTALEYCKLLLSLDPDNDPLCMLLLVDFLSLRSREYTSLIRLYDEWEVHRNLSQLPNFAFSVALAYYHLSLQDDMAESESAYMKQKSDQLLQSALIMFPGVLLPLLDLCTVQPDAAVSSHAFFGPKSQLGQPPALSELLSLYVGRSFALWKEGGVMVWLEGNVREVLRRVDSSDALVEDCANKRKQRYQSAPRNIHRHVILSEIKEATATLPLEVTTQPVMGFDPLPPLDSVMSYTRPERQNGAATNESTLSLFFRSLLPNFNLQAGPRPEEDREVARAGRELNQEVNRLMVAMRDMLANIQFQEPPREDNPERDEEEWD</sequence>
<dbReference type="AlphaFoldDB" id="A0A9Q1IIT2"/>
<dbReference type="Pfam" id="PF04910">
    <property type="entry name" value="Tcf25"/>
    <property type="match status" value="1"/>
</dbReference>
<keyword evidence="3" id="KW-1185">Reference proteome</keyword>
<dbReference type="SUPFAM" id="SSF48452">
    <property type="entry name" value="TPR-like"/>
    <property type="match status" value="1"/>
</dbReference>
<evidence type="ECO:0000313" key="2">
    <source>
        <dbReference type="EMBL" id="KAJ8343389.1"/>
    </source>
</evidence>
<feature type="region of interest" description="Disordered" evidence="1">
    <location>
        <begin position="1"/>
        <end position="66"/>
    </location>
</feature>